<evidence type="ECO:0000313" key="1">
    <source>
        <dbReference type="EMBL" id="NCJ06677.1"/>
    </source>
</evidence>
<proteinExistence type="predicted"/>
<dbReference type="Proteomes" id="UP000607397">
    <property type="component" value="Unassembled WGS sequence"/>
</dbReference>
<name>A0A8K1ZZH2_9CYAN</name>
<gene>
    <name evidence="1" type="ORF">GS597_09190</name>
</gene>
<protein>
    <submittedName>
        <fullName evidence="1">Uncharacterized protein</fullName>
    </submittedName>
</protein>
<sequence length="311" mass="33612">MQEIEILRAGTFPDNSGQLHTFAASHLDEVVSSYNPANFRAPLIVTHEVDGNDKGLADHKELAFGAPKLLKRVGDRVKAVFESISPKFVSWVREGNLLSISPSFYLPDSPNNPSPGKLALRHIAALGKTPPAIKGLAPLSLSEPEYGEAEEGTISFAQPVIHLDNAMTTDFAQRQSDLEQREAEIAAREAKLRQKELADFAEGLIKAGKLLPAQKPQVVAFMSSLSADTTVDFGEEGQQPTQLAAYQKLLTDAPKLVEFGEVAGKEKTAPTQGNPVELAKQATAYRNEMLKQGIEISFAEAVSHITGQGDD</sequence>
<keyword evidence="2" id="KW-1185">Reference proteome</keyword>
<reference evidence="1" key="1">
    <citation type="submission" date="2019-12" db="EMBL/GenBank/DDBJ databases">
        <title>High-Quality draft genome sequences of three cyanobacteria isolated from the limestone walls of the Old Cathedral of Coimbra.</title>
        <authorList>
            <person name="Tiago I."/>
            <person name="Soares F."/>
            <person name="Portugal A."/>
        </authorList>
    </citation>
    <scope>NUCLEOTIDE SEQUENCE [LARGE SCALE GENOMIC DNA]</scope>
    <source>
        <strain evidence="1">C</strain>
    </source>
</reference>
<accession>A0A8K1ZZH2</accession>
<evidence type="ECO:0000313" key="2">
    <source>
        <dbReference type="Proteomes" id="UP000607397"/>
    </source>
</evidence>
<comment type="caution">
    <text evidence="1">The sequence shown here is derived from an EMBL/GenBank/DDBJ whole genome shotgun (WGS) entry which is preliminary data.</text>
</comment>
<dbReference type="AlphaFoldDB" id="A0A8K1ZZH2"/>
<dbReference type="RefSeq" id="WP_161825155.1">
    <property type="nucleotide sequence ID" value="NZ_WVIC01000015.1"/>
</dbReference>
<organism evidence="1 2">
    <name type="scientific">Petrachloros mirabilis ULC683</name>
    <dbReference type="NCBI Taxonomy" id="2781853"/>
    <lineage>
        <taxon>Bacteria</taxon>
        <taxon>Bacillati</taxon>
        <taxon>Cyanobacteriota</taxon>
        <taxon>Cyanophyceae</taxon>
        <taxon>Synechococcales</taxon>
        <taxon>Petrachlorosaceae</taxon>
        <taxon>Petrachloros</taxon>
        <taxon>Petrachloros mirabilis</taxon>
    </lineage>
</organism>
<dbReference type="EMBL" id="WVIC01000015">
    <property type="protein sequence ID" value="NCJ06677.1"/>
    <property type="molecule type" value="Genomic_DNA"/>
</dbReference>